<gene>
    <name evidence="1" type="ORF">RMSM_03658</name>
</gene>
<name>M5RJQ6_9BACT</name>
<dbReference type="AlphaFoldDB" id="M5RJQ6"/>
<sequence length="40" mass="4710">MIVVDRSAIRTQFRERGQINDATNTQTALLYPWFSDTHQE</sequence>
<comment type="caution">
    <text evidence="1">The sequence shown here is derived from an EMBL/GenBank/DDBJ whole genome shotgun (WGS) entry which is preliminary data.</text>
</comment>
<accession>M5RJQ6</accession>
<dbReference type="PATRIC" id="fig|1265738.3.peg.3664"/>
<dbReference type="Proteomes" id="UP000011991">
    <property type="component" value="Unassembled WGS sequence"/>
</dbReference>
<dbReference type="EMBL" id="ANOG01000529">
    <property type="protein sequence ID" value="EMI19416.1"/>
    <property type="molecule type" value="Genomic_DNA"/>
</dbReference>
<evidence type="ECO:0000313" key="1">
    <source>
        <dbReference type="EMBL" id="EMI19416.1"/>
    </source>
</evidence>
<proteinExistence type="predicted"/>
<reference evidence="1 2" key="1">
    <citation type="journal article" date="2013" name="Mar. Genomics">
        <title>Expression of sulfatases in Rhodopirellula baltica and the diversity of sulfatases in the genus Rhodopirellula.</title>
        <authorList>
            <person name="Wegner C.E."/>
            <person name="Richter-Heitmann T."/>
            <person name="Klindworth A."/>
            <person name="Klockow C."/>
            <person name="Richter M."/>
            <person name="Achstetter T."/>
            <person name="Glockner F.O."/>
            <person name="Harder J."/>
        </authorList>
    </citation>
    <scope>NUCLEOTIDE SEQUENCE [LARGE SCALE GENOMIC DNA]</scope>
    <source>
        <strain evidence="1 2">SM1</strain>
    </source>
</reference>
<keyword evidence="2" id="KW-1185">Reference proteome</keyword>
<evidence type="ECO:0000313" key="2">
    <source>
        <dbReference type="Proteomes" id="UP000011991"/>
    </source>
</evidence>
<protein>
    <submittedName>
        <fullName evidence="1">Uncharacterized protein</fullName>
    </submittedName>
</protein>
<organism evidence="1 2">
    <name type="scientific">Rhodopirellula maiorica SM1</name>
    <dbReference type="NCBI Taxonomy" id="1265738"/>
    <lineage>
        <taxon>Bacteria</taxon>
        <taxon>Pseudomonadati</taxon>
        <taxon>Planctomycetota</taxon>
        <taxon>Planctomycetia</taxon>
        <taxon>Pirellulales</taxon>
        <taxon>Pirellulaceae</taxon>
        <taxon>Novipirellula</taxon>
    </lineage>
</organism>